<feature type="region of interest" description="Disordered" evidence="1">
    <location>
        <begin position="1"/>
        <end position="46"/>
    </location>
</feature>
<accession>A0A4P9YVE5</accession>
<organism evidence="2 3">
    <name type="scientific">Syncephalis pseudoplumigaleata</name>
    <dbReference type="NCBI Taxonomy" id="1712513"/>
    <lineage>
        <taxon>Eukaryota</taxon>
        <taxon>Fungi</taxon>
        <taxon>Fungi incertae sedis</taxon>
        <taxon>Zoopagomycota</taxon>
        <taxon>Zoopagomycotina</taxon>
        <taxon>Zoopagomycetes</taxon>
        <taxon>Zoopagales</taxon>
        <taxon>Piptocephalidaceae</taxon>
        <taxon>Syncephalis</taxon>
    </lineage>
</organism>
<name>A0A4P9YVE5_9FUNG</name>
<dbReference type="Proteomes" id="UP000278143">
    <property type="component" value="Unassembled WGS sequence"/>
</dbReference>
<evidence type="ECO:0000313" key="3">
    <source>
        <dbReference type="Proteomes" id="UP000278143"/>
    </source>
</evidence>
<dbReference type="AlphaFoldDB" id="A0A4P9YVE5"/>
<proteinExistence type="predicted"/>
<evidence type="ECO:0000313" key="2">
    <source>
        <dbReference type="EMBL" id="RKP23854.1"/>
    </source>
</evidence>
<sequence>MRTQAESEEEGDDECGGALHKTNKSKQASNMLSSATCSASTSNSHSTMTVPSTLFRSRDEYVAFLASPAVSLCGKRSRDCAHLDDAGDGEDGMPAAKKARLMEVASRSTQTTSIAAVCTATQTVATPTRSIGVQTDAALGVERGCEAIAPAPAPLPLPPAPAPLPPSPALPVIPIYYTPSRPPLPRFSFYDHYRFGTSPGNEPVPMVGVESTHIEMPSPHLDVPICVDAPVCPSASAQMWQPNITAGGGRDVRSAQRAQAARRATERRKAAARAAAAPADDRSSKKGKGPAVRVIYQGRE</sequence>
<keyword evidence="3" id="KW-1185">Reference proteome</keyword>
<protein>
    <submittedName>
        <fullName evidence="2">Uncharacterized protein</fullName>
    </submittedName>
</protein>
<dbReference type="EMBL" id="KZ990635">
    <property type="protein sequence ID" value="RKP23854.1"/>
    <property type="molecule type" value="Genomic_DNA"/>
</dbReference>
<gene>
    <name evidence="2" type="ORF">SYNPS1DRAFT_30385</name>
</gene>
<evidence type="ECO:0000256" key="1">
    <source>
        <dbReference type="SAM" id="MobiDB-lite"/>
    </source>
</evidence>
<feature type="region of interest" description="Disordered" evidence="1">
    <location>
        <begin position="244"/>
        <end position="300"/>
    </location>
</feature>
<feature type="compositionally biased region" description="Acidic residues" evidence="1">
    <location>
        <begin position="1"/>
        <end position="15"/>
    </location>
</feature>
<reference evidence="3" key="1">
    <citation type="journal article" date="2018" name="Nat. Microbiol.">
        <title>Leveraging single-cell genomics to expand the fungal tree of life.</title>
        <authorList>
            <person name="Ahrendt S.R."/>
            <person name="Quandt C.A."/>
            <person name="Ciobanu D."/>
            <person name="Clum A."/>
            <person name="Salamov A."/>
            <person name="Andreopoulos B."/>
            <person name="Cheng J.F."/>
            <person name="Woyke T."/>
            <person name="Pelin A."/>
            <person name="Henrissat B."/>
            <person name="Reynolds N.K."/>
            <person name="Benny G.L."/>
            <person name="Smith M.E."/>
            <person name="James T.Y."/>
            <person name="Grigoriev I.V."/>
        </authorList>
    </citation>
    <scope>NUCLEOTIDE SEQUENCE [LARGE SCALE GENOMIC DNA]</scope>
    <source>
        <strain evidence="3">Benny S71-1</strain>
    </source>
</reference>
<feature type="compositionally biased region" description="Low complexity" evidence="1">
    <location>
        <begin position="33"/>
        <end position="46"/>
    </location>
</feature>